<evidence type="ECO:0000313" key="1">
    <source>
        <dbReference type="EMBL" id="VVO40491.1"/>
    </source>
</evidence>
<gene>
    <name evidence="1" type="ORF">PS833_05773</name>
</gene>
<accession>A0A5E7FM05</accession>
<name>A0A5E7FM05_PSEFL</name>
<organism evidence="1 2">
    <name type="scientific">Pseudomonas fluorescens</name>
    <dbReference type="NCBI Taxonomy" id="294"/>
    <lineage>
        <taxon>Bacteria</taxon>
        <taxon>Pseudomonadati</taxon>
        <taxon>Pseudomonadota</taxon>
        <taxon>Gammaproteobacteria</taxon>
        <taxon>Pseudomonadales</taxon>
        <taxon>Pseudomonadaceae</taxon>
        <taxon>Pseudomonas</taxon>
    </lineage>
</organism>
<sequence length="246" mass="27013">MVKTAVAALDSAEIRSSKVDAFGPCRAIAAACRDGAHLDSSIRNDLGPTRKYEFDSALAALSQFSSISNAPAANPGIRNCLARVARMTAELEAEAAAKEPPRLADSRASSASSERESCYVNLNRIEAIRKFPAGSFDYRRLIRLLEELNLVYRSEAYMATAMLIRAITDHVPSLFGVRVFSEVASNYSCSKSFKGQMQNLHSSLRHVADSHLHTQIRRNEDLPTEHQVDFKSALDALLGEIIRISV</sequence>
<protein>
    <submittedName>
        <fullName evidence="1">Uncharacterized protein</fullName>
    </submittedName>
</protein>
<proteinExistence type="predicted"/>
<dbReference type="AlphaFoldDB" id="A0A5E7FM05"/>
<dbReference type="EMBL" id="CABVHU010000021">
    <property type="protein sequence ID" value="VVO40491.1"/>
    <property type="molecule type" value="Genomic_DNA"/>
</dbReference>
<dbReference type="Proteomes" id="UP000409037">
    <property type="component" value="Unassembled WGS sequence"/>
</dbReference>
<evidence type="ECO:0000313" key="2">
    <source>
        <dbReference type="Proteomes" id="UP000409037"/>
    </source>
</evidence>
<reference evidence="1 2" key="1">
    <citation type="submission" date="2019-09" db="EMBL/GenBank/DDBJ databases">
        <authorList>
            <person name="Chandra G."/>
            <person name="Truman W A."/>
        </authorList>
    </citation>
    <scope>NUCLEOTIDE SEQUENCE [LARGE SCALE GENOMIC DNA]</scope>
    <source>
        <strain evidence="1">PS833</strain>
    </source>
</reference>